<gene>
    <name evidence="4" type="ORF">GCM10011369_09820</name>
</gene>
<dbReference type="Proteomes" id="UP000619743">
    <property type="component" value="Unassembled WGS sequence"/>
</dbReference>
<dbReference type="Pfam" id="PF00583">
    <property type="entry name" value="Acetyltransf_1"/>
    <property type="match status" value="1"/>
</dbReference>
<dbReference type="SUPFAM" id="SSF55729">
    <property type="entry name" value="Acyl-CoA N-acyltransferases (Nat)"/>
    <property type="match status" value="1"/>
</dbReference>
<dbReference type="InterPro" id="IPR000182">
    <property type="entry name" value="GNAT_dom"/>
</dbReference>
<dbReference type="AlphaFoldDB" id="A0A8J2U3F0"/>
<keyword evidence="5" id="KW-1185">Reference proteome</keyword>
<dbReference type="OrthoDB" id="9803233at2"/>
<dbReference type="RefSeq" id="WP_087504742.1">
    <property type="nucleotide sequence ID" value="NZ_BMDX01000003.1"/>
</dbReference>
<evidence type="ECO:0000256" key="1">
    <source>
        <dbReference type="ARBA" id="ARBA00022679"/>
    </source>
</evidence>
<dbReference type="Gene3D" id="3.40.630.30">
    <property type="match status" value="1"/>
</dbReference>
<protein>
    <submittedName>
        <fullName evidence="4">N-acetyltransferase</fullName>
    </submittedName>
</protein>
<comment type="caution">
    <text evidence="4">The sequence shown here is derived from an EMBL/GenBank/DDBJ whole genome shotgun (WGS) entry which is preliminary data.</text>
</comment>
<reference evidence="5" key="1">
    <citation type="journal article" date="2019" name="Int. J. Syst. Evol. Microbiol.">
        <title>The Global Catalogue of Microorganisms (GCM) 10K type strain sequencing project: providing services to taxonomists for standard genome sequencing and annotation.</title>
        <authorList>
            <consortium name="The Broad Institute Genomics Platform"/>
            <consortium name="The Broad Institute Genome Sequencing Center for Infectious Disease"/>
            <person name="Wu L."/>
            <person name="Ma J."/>
        </authorList>
    </citation>
    <scope>NUCLEOTIDE SEQUENCE [LARGE SCALE GENOMIC DNA]</scope>
    <source>
        <strain evidence="5">CGMCC 1.10130</strain>
    </source>
</reference>
<name>A0A8J2U3F0_9GAMM</name>
<dbReference type="InterPro" id="IPR016181">
    <property type="entry name" value="Acyl_CoA_acyltransferase"/>
</dbReference>
<dbReference type="CDD" id="cd04301">
    <property type="entry name" value="NAT_SF"/>
    <property type="match status" value="1"/>
</dbReference>
<dbReference type="InterPro" id="IPR050832">
    <property type="entry name" value="Bact_Acetyltransf"/>
</dbReference>
<dbReference type="PROSITE" id="PS51186">
    <property type="entry name" value="GNAT"/>
    <property type="match status" value="1"/>
</dbReference>
<dbReference type="EMBL" id="BMDX01000003">
    <property type="protein sequence ID" value="GGA70151.1"/>
    <property type="molecule type" value="Genomic_DNA"/>
</dbReference>
<dbReference type="PANTHER" id="PTHR43877:SF2">
    <property type="entry name" value="AMINOALKYLPHOSPHONATE N-ACETYLTRANSFERASE-RELATED"/>
    <property type="match status" value="1"/>
</dbReference>
<sequence length="152" mass="17456">MSELRFEVSDPSSKLATELLRQFKNEVNNRYPDELVRDIDIDDFITRGGVFLIIYNGQEVAACGAFYPLSKTDIELKRMYVLPDYRGKGLARRLIAHLEDIGRTQGYSKMLLETGRRQPEAIGLYLSEAYHEVDPFGQYVNDPNSICFEKPL</sequence>
<keyword evidence="2" id="KW-0012">Acyltransferase</keyword>
<evidence type="ECO:0000256" key="2">
    <source>
        <dbReference type="ARBA" id="ARBA00023315"/>
    </source>
</evidence>
<accession>A0A8J2U3F0</accession>
<evidence type="ECO:0000259" key="3">
    <source>
        <dbReference type="PROSITE" id="PS51186"/>
    </source>
</evidence>
<feature type="domain" description="N-acetyltransferase" evidence="3">
    <location>
        <begin position="6"/>
        <end position="152"/>
    </location>
</feature>
<organism evidence="4 5">
    <name type="scientific">Neiella marina</name>
    <dbReference type="NCBI Taxonomy" id="508461"/>
    <lineage>
        <taxon>Bacteria</taxon>
        <taxon>Pseudomonadati</taxon>
        <taxon>Pseudomonadota</taxon>
        <taxon>Gammaproteobacteria</taxon>
        <taxon>Alteromonadales</taxon>
        <taxon>Echinimonadaceae</taxon>
        <taxon>Neiella</taxon>
    </lineage>
</organism>
<dbReference type="GO" id="GO:0016747">
    <property type="term" value="F:acyltransferase activity, transferring groups other than amino-acyl groups"/>
    <property type="evidence" value="ECO:0007669"/>
    <property type="project" value="InterPro"/>
</dbReference>
<keyword evidence="1" id="KW-0808">Transferase</keyword>
<evidence type="ECO:0000313" key="5">
    <source>
        <dbReference type="Proteomes" id="UP000619743"/>
    </source>
</evidence>
<evidence type="ECO:0000313" key="4">
    <source>
        <dbReference type="EMBL" id="GGA70151.1"/>
    </source>
</evidence>
<proteinExistence type="predicted"/>
<dbReference type="PANTHER" id="PTHR43877">
    <property type="entry name" value="AMINOALKYLPHOSPHONATE N-ACETYLTRANSFERASE-RELATED-RELATED"/>
    <property type="match status" value="1"/>
</dbReference>